<protein>
    <submittedName>
        <fullName evidence="1">Uncharacterized protein</fullName>
    </submittedName>
</protein>
<organism evidence="1 2">
    <name type="scientific">Crocosphaera subtropica (strain ATCC 51142 / BH68)</name>
    <name type="common">Cyanothece sp. (strain ATCC 51142)</name>
    <dbReference type="NCBI Taxonomy" id="43989"/>
    <lineage>
        <taxon>Bacteria</taxon>
        <taxon>Bacillati</taxon>
        <taxon>Cyanobacteriota</taxon>
        <taxon>Cyanophyceae</taxon>
        <taxon>Oscillatoriophycideae</taxon>
        <taxon>Chroococcales</taxon>
        <taxon>Aphanothecaceae</taxon>
        <taxon>Crocosphaera</taxon>
        <taxon>Crocosphaera subtropica</taxon>
    </lineage>
</organism>
<dbReference type="AlphaFoldDB" id="B1WTY1"/>
<dbReference type="Proteomes" id="UP000001203">
    <property type="component" value="Chromosome circular"/>
</dbReference>
<evidence type="ECO:0000313" key="2">
    <source>
        <dbReference type="Proteomes" id="UP000001203"/>
    </source>
</evidence>
<accession>B1WTY1</accession>
<name>B1WTY1_CROS5</name>
<keyword evidence="2" id="KW-1185">Reference proteome</keyword>
<proteinExistence type="predicted"/>
<dbReference type="STRING" id="43989.cce_1097"/>
<reference evidence="1 2" key="1">
    <citation type="journal article" date="2008" name="Proc. Natl. Acad. Sci. U.S.A.">
        <title>The genome of Cyanothece 51142, a unicellular diazotrophic cyanobacterium important in the marine nitrogen cycle.</title>
        <authorList>
            <person name="Welsh E.A."/>
            <person name="Liberton M."/>
            <person name="Stoeckel J."/>
            <person name="Loh T."/>
            <person name="Elvitigala T."/>
            <person name="Wang C."/>
            <person name="Wollam A."/>
            <person name="Fulton R.S."/>
            <person name="Clifton S.W."/>
            <person name="Jacobs J.M."/>
            <person name="Aurora R."/>
            <person name="Ghosh B.K."/>
            <person name="Sherman L.A."/>
            <person name="Smith R.D."/>
            <person name="Wilson R.K."/>
            <person name="Pakrasi H.B."/>
        </authorList>
    </citation>
    <scope>NUCLEOTIDE SEQUENCE [LARGE SCALE GENOMIC DNA]</scope>
    <source>
        <strain evidence="2">ATCC 51142 / BH68</strain>
    </source>
</reference>
<dbReference type="HOGENOM" id="CLU_2218716_0_0_3"/>
<dbReference type="OrthoDB" id="9758243at2"/>
<evidence type="ECO:0000313" key="1">
    <source>
        <dbReference type="EMBL" id="ACB50447.1"/>
    </source>
</evidence>
<sequence length="106" mass="12556">MSRLLISQYQTEVERIIQYGGSRHESSIRNAFQSLLNEYCKTRDFLLIPELQYKDQNIRPDGTVKDALRLDWGYWESKDQYDNLDEEIEVLPNLSCKTIRNNILKA</sequence>
<dbReference type="EMBL" id="CP000806">
    <property type="protein sequence ID" value="ACB50447.1"/>
    <property type="molecule type" value="Genomic_DNA"/>
</dbReference>
<dbReference type="eggNOG" id="COG0286">
    <property type="taxonomic scope" value="Bacteria"/>
</dbReference>
<dbReference type="KEGG" id="cyt:cce_1097"/>
<dbReference type="REBASE" id="17697">
    <property type="entry name" value="Csp68KORF1097P"/>
</dbReference>
<gene>
    <name evidence="1" type="ordered locus">cce_1097</name>
</gene>